<evidence type="ECO:0000256" key="3">
    <source>
        <dbReference type="ARBA" id="ARBA00023139"/>
    </source>
</evidence>
<evidence type="ECO:0000313" key="9">
    <source>
        <dbReference type="Proteomes" id="UP000077051"/>
    </source>
</evidence>
<gene>
    <name evidence="8" type="ORF">MUCCIDRAFT_156351</name>
</gene>
<dbReference type="PANTHER" id="PTHR22883:SF43">
    <property type="entry name" value="PALMITOYLTRANSFERASE APP"/>
    <property type="match status" value="1"/>
</dbReference>
<organism evidence="8 9">
    <name type="scientific">Mucor lusitanicus CBS 277.49</name>
    <dbReference type="NCBI Taxonomy" id="747725"/>
    <lineage>
        <taxon>Eukaryota</taxon>
        <taxon>Fungi</taxon>
        <taxon>Fungi incertae sedis</taxon>
        <taxon>Mucoromycota</taxon>
        <taxon>Mucoromycotina</taxon>
        <taxon>Mucoromycetes</taxon>
        <taxon>Mucorales</taxon>
        <taxon>Mucorineae</taxon>
        <taxon>Mucoraceae</taxon>
        <taxon>Mucor</taxon>
    </lineage>
</organism>
<keyword evidence="9" id="KW-1185">Reference proteome</keyword>
<dbReference type="InterPro" id="IPR039859">
    <property type="entry name" value="PFA4/ZDH16/20/ERF2-like"/>
</dbReference>
<dbReference type="EC" id="2.3.1.225" evidence="2"/>
<dbReference type="Proteomes" id="UP000077051">
    <property type="component" value="Unassembled WGS sequence"/>
</dbReference>
<accession>A0A168JY37</accession>
<comment type="caution">
    <text evidence="8">The sequence shown here is derived from an EMBL/GenBank/DDBJ whole genome shotgun (WGS) entry which is preliminary data.</text>
</comment>
<evidence type="ECO:0000256" key="7">
    <source>
        <dbReference type="SAM" id="Phobius"/>
    </source>
</evidence>
<dbReference type="STRING" id="747725.A0A168JY37"/>
<evidence type="ECO:0000256" key="5">
    <source>
        <dbReference type="ARBA" id="ARBA00023463"/>
    </source>
</evidence>
<keyword evidence="3" id="KW-0564">Palmitate</keyword>
<keyword evidence="7" id="KW-0812">Transmembrane</keyword>
<comment type="similarity">
    <text evidence="5">Belongs to the DHHC palmitoyltransferase family. ERF2/ZDHHC9 subfamily.</text>
</comment>
<keyword evidence="7" id="KW-1133">Transmembrane helix</keyword>
<dbReference type="GO" id="GO:0005783">
    <property type="term" value="C:endoplasmic reticulum"/>
    <property type="evidence" value="ECO:0007669"/>
    <property type="project" value="TreeGrafter"/>
</dbReference>
<dbReference type="PANTHER" id="PTHR22883">
    <property type="entry name" value="ZINC FINGER DHHC DOMAIN CONTAINING PROTEIN"/>
    <property type="match status" value="1"/>
</dbReference>
<dbReference type="AlphaFoldDB" id="A0A168JY37"/>
<protein>
    <recommendedName>
        <fullName evidence="2">protein S-acyltransferase</fullName>
        <ecNumber evidence="2">2.3.1.225</ecNumber>
    </recommendedName>
</protein>
<evidence type="ECO:0000313" key="8">
    <source>
        <dbReference type="EMBL" id="OAD01755.1"/>
    </source>
</evidence>
<comment type="catalytic activity">
    <reaction evidence="6">
        <text>L-cysteinyl-[protein] + hexadecanoyl-CoA = S-hexadecanoyl-L-cysteinyl-[protein] + CoA</text>
        <dbReference type="Rhea" id="RHEA:36683"/>
        <dbReference type="Rhea" id="RHEA-COMP:10131"/>
        <dbReference type="Rhea" id="RHEA-COMP:11032"/>
        <dbReference type="ChEBI" id="CHEBI:29950"/>
        <dbReference type="ChEBI" id="CHEBI:57287"/>
        <dbReference type="ChEBI" id="CHEBI:57379"/>
        <dbReference type="ChEBI" id="CHEBI:74151"/>
        <dbReference type="EC" id="2.3.1.225"/>
    </reaction>
</comment>
<keyword evidence="7" id="KW-0472">Membrane</keyword>
<proteinExistence type="inferred from homology"/>
<dbReference type="EMBL" id="AMYB01000005">
    <property type="protein sequence ID" value="OAD01755.1"/>
    <property type="molecule type" value="Genomic_DNA"/>
</dbReference>
<comment type="subcellular location">
    <subcellularLocation>
        <location evidence="1">Endomembrane system</location>
        <topology evidence="1">Multi-pass membrane protein</topology>
    </subcellularLocation>
</comment>
<dbReference type="GO" id="GO:0005794">
    <property type="term" value="C:Golgi apparatus"/>
    <property type="evidence" value="ECO:0007669"/>
    <property type="project" value="TreeGrafter"/>
</dbReference>
<evidence type="ECO:0000256" key="6">
    <source>
        <dbReference type="ARBA" id="ARBA00048048"/>
    </source>
</evidence>
<evidence type="ECO:0000256" key="2">
    <source>
        <dbReference type="ARBA" id="ARBA00012210"/>
    </source>
</evidence>
<dbReference type="VEuPathDB" id="FungiDB:MUCCIDRAFT_156351"/>
<feature type="non-terminal residue" evidence="8">
    <location>
        <position position="249"/>
    </location>
</feature>
<dbReference type="GO" id="GO:0019706">
    <property type="term" value="F:protein-cysteine S-palmitoyltransferase activity"/>
    <property type="evidence" value="ECO:0007669"/>
    <property type="project" value="UniProtKB-EC"/>
</dbReference>
<reference evidence="8 9" key="1">
    <citation type="submission" date="2015-06" db="EMBL/GenBank/DDBJ databases">
        <title>Expansion of signal transduction pathways in fungi by whole-genome duplication.</title>
        <authorList>
            <consortium name="DOE Joint Genome Institute"/>
            <person name="Corrochano L.M."/>
            <person name="Kuo A."/>
            <person name="Marcet-Houben M."/>
            <person name="Polaino S."/>
            <person name="Salamov A."/>
            <person name="Villalobos J.M."/>
            <person name="Alvarez M.I."/>
            <person name="Avalos J."/>
            <person name="Benito E.P."/>
            <person name="Benoit I."/>
            <person name="Burger G."/>
            <person name="Camino L.P."/>
            <person name="Canovas D."/>
            <person name="Cerda-Olmedo E."/>
            <person name="Cheng J.-F."/>
            <person name="Dominguez A."/>
            <person name="Elias M."/>
            <person name="Eslava A.P."/>
            <person name="Glaser F."/>
            <person name="Grimwood J."/>
            <person name="Gutierrez G."/>
            <person name="Heitman J."/>
            <person name="Henrissat B."/>
            <person name="Iturriaga E.A."/>
            <person name="Lang B.F."/>
            <person name="Lavin J.L."/>
            <person name="Lee S."/>
            <person name="Li W."/>
            <person name="Lindquist E."/>
            <person name="Lopez-Garcia S."/>
            <person name="Luque E.M."/>
            <person name="Marcos A.T."/>
            <person name="Martin J."/>
            <person name="Mccluskey K."/>
            <person name="Medina H.R."/>
            <person name="Miralles-Duran A."/>
            <person name="Miyazaki A."/>
            <person name="Munoz-Torres E."/>
            <person name="Oguiza J.A."/>
            <person name="Ohm R."/>
            <person name="Olmedo M."/>
            <person name="Orejas M."/>
            <person name="Ortiz-Castellanos L."/>
            <person name="Pisabarro A.G."/>
            <person name="Rodriguez-Romero J."/>
            <person name="Ruiz-Herrera J."/>
            <person name="Ruiz-Vazquez R."/>
            <person name="Sanz C."/>
            <person name="Schackwitz W."/>
            <person name="Schmutz J."/>
            <person name="Shahriari M."/>
            <person name="Shelest E."/>
            <person name="Silva-Franco F."/>
            <person name="Soanes D."/>
            <person name="Syed K."/>
            <person name="Tagua V.G."/>
            <person name="Talbot N.J."/>
            <person name="Thon M."/>
            <person name="De Vries R.P."/>
            <person name="Wiebenga A."/>
            <person name="Yadav J.S."/>
            <person name="Braun E.L."/>
            <person name="Baker S."/>
            <person name="Garre V."/>
            <person name="Horwitz B."/>
            <person name="Torres-Martinez S."/>
            <person name="Idnurm A."/>
            <person name="Herrera-Estrella A."/>
            <person name="Gabaldon T."/>
            <person name="Grigoriev I.V."/>
        </authorList>
    </citation>
    <scope>NUCLEOTIDE SEQUENCE [LARGE SCALE GENOMIC DNA]</scope>
    <source>
        <strain evidence="8 9">CBS 277.49</strain>
    </source>
</reference>
<dbReference type="OrthoDB" id="9909019at2759"/>
<evidence type="ECO:0000256" key="1">
    <source>
        <dbReference type="ARBA" id="ARBA00004127"/>
    </source>
</evidence>
<feature type="transmembrane region" description="Helical" evidence="7">
    <location>
        <begin position="126"/>
        <end position="153"/>
    </location>
</feature>
<sequence length="249" mass="28354">MSEPSPENKVILPLPFLLDASSAAAPTQSLPHHINSFRFGNMPTQEESFEQFDLSNPPPPPLPPAMHSNVQLQHRTPYITQPPQQQAIEPPPRIIQGRRQLSTRNYKTYNGKTIFFCGGRFLTSRALWAFCVSLFLVIMPSVLFLIFTCPWLWHHISPAVPIVFAYIFCITLSSMLKTSWTDPGIIPRNLDIHSMNAHKNDSNRFGYRYSSMSDVSSFPLPREVIIKGVPVRLKYCETCCIYRPPRASH</sequence>
<name>A0A168JY37_MUCCL</name>
<evidence type="ECO:0000256" key="4">
    <source>
        <dbReference type="ARBA" id="ARBA00023288"/>
    </source>
</evidence>
<dbReference type="GO" id="GO:0006612">
    <property type="term" value="P:protein targeting to membrane"/>
    <property type="evidence" value="ECO:0007669"/>
    <property type="project" value="TreeGrafter"/>
</dbReference>
<feature type="transmembrane region" description="Helical" evidence="7">
    <location>
        <begin position="159"/>
        <end position="176"/>
    </location>
</feature>
<keyword evidence="4" id="KW-0449">Lipoprotein</keyword>